<feature type="transmembrane region" description="Helical" evidence="2">
    <location>
        <begin position="141"/>
        <end position="167"/>
    </location>
</feature>
<feature type="region of interest" description="Disordered" evidence="1">
    <location>
        <begin position="235"/>
        <end position="343"/>
    </location>
</feature>
<feature type="compositionally biased region" description="Low complexity" evidence="1">
    <location>
        <begin position="330"/>
        <end position="343"/>
    </location>
</feature>
<evidence type="ECO:0000256" key="2">
    <source>
        <dbReference type="SAM" id="Phobius"/>
    </source>
</evidence>
<protein>
    <submittedName>
        <fullName evidence="4">Uncharacterized protein</fullName>
    </submittedName>
</protein>
<keyword evidence="2" id="KW-0472">Membrane</keyword>
<proteinExistence type="predicted"/>
<keyword evidence="3" id="KW-1185">Reference proteome</keyword>
<name>A0A915DHM4_9BILA</name>
<feature type="transmembrane region" description="Helical" evidence="2">
    <location>
        <begin position="12"/>
        <end position="32"/>
    </location>
</feature>
<sequence length="343" mass="39471">MRSRKTSTLKFVSSLAVIVRLEIIGILLIFFAQQLAGDIGNGPSFPTRVFSAQRNSIDNEKTSFNIGVIQIPELVFKTNYRRDSSNQWFDDYQSSSSYQTTTQQYRRSRKNRKNKNDNSNDGPGSWLNQLWKQLELLNTPLGYMIIAISFALVALLAVFYAILTLLLSRRSRKEHEEMMAVEGFERQQQMVYAPRSVHSQRHHYHNDQLEEGIEEDDDFSQAPTELERLYRSIGSSHNQNQNYRRYANAPGYCGSDESSIRKGKRPPLQAPPLPPPPPPPRVPPPPIPPHYIRRAQQNKPGKHKSKTGHLESRADREMRLQKQLHRQHSETSNTSSRTRTASF</sequence>
<accession>A0A915DHM4</accession>
<evidence type="ECO:0000313" key="3">
    <source>
        <dbReference type="Proteomes" id="UP000887574"/>
    </source>
</evidence>
<organism evidence="3 4">
    <name type="scientific">Ditylenchus dipsaci</name>
    <dbReference type="NCBI Taxonomy" id="166011"/>
    <lineage>
        <taxon>Eukaryota</taxon>
        <taxon>Metazoa</taxon>
        <taxon>Ecdysozoa</taxon>
        <taxon>Nematoda</taxon>
        <taxon>Chromadorea</taxon>
        <taxon>Rhabditida</taxon>
        <taxon>Tylenchina</taxon>
        <taxon>Tylenchomorpha</taxon>
        <taxon>Sphaerularioidea</taxon>
        <taxon>Anguinidae</taxon>
        <taxon>Anguininae</taxon>
        <taxon>Ditylenchus</taxon>
    </lineage>
</organism>
<feature type="compositionally biased region" description="Pro residues" evidence="1">
    <location>
        <begin position="268"/>
        <end position="289"/>
    </location>
</feature>
<feature type="compositionally biased region" description="Basic and acidic residues" evidence="1">
    <location>
        <begin position="308"/>
        <end position="320"/>
    </location>
</feature>
<dbReference type="WBParaSite" id="jg19961">
    <property type="protein sequence ID" value="jg19961"/>
    <property type="gene ID" value="jg19961"/>
</dbReference>
<dbReference type="AlphaFoldDB" id="A0A915DHM4"/>
<keyword evidence="2" id="KW-0812">Transmembrane</keyword>
<keyword evidence="2" id="KW-1133">Transmembrane helix</keyword>
<feature type="region of interest" description="Disordered" evidence="1">
    <location>
        <begin position="99"/>
        <end position="122"/>
    </location>
</feature>
<evidence type="ECO:0000256" key="1">
    <source>
        <dbReference type="SAM" id="MobiDB-lite"/>
    </source>
</evidence>
<reference evidence="4" key="1">
    <citation type="submission" date="2022-11" db="UniProtKB">
        <authorList>
            <consortium name="WormBaseParasite"/>
        </authorList>
    </citation>
    <scope>IDENTIFICATION</scope>
</reference>
<evidence type="ECO:0000313" key="4">
    <source>
        <dbReference type="WBParaSite" id="jg19961"/>
    </source>
</evidence>
<dbReference type="Proteomes" id="UP000887574">
    <property type="component" value="Unplaced"/>
</dbReference>